<feature type="region of interest" description="Disordered" evidence="4">
    <location>
        <begin position="1428"/>
        <end position="1470"/>
    </location>
</feature>
<feature type="compositionally biased region" description="Basic and acidic residues" evidence="4">
    <location>
        <begin position="52"/>
        <end position="75"/>
    </location>
</feature>
<reference evidence="5" key="1">
    <citation type="submission" date="2022-11" db="EMBL/GenBank/DDBJ databases">
        <authorList>
            <person name="Hyden B.L."/>
            <person name="Feng K."/>
            <person name="Yates T."/>
            <person name="Jawdy S."/>
            <person name="Smart L.B."/>
            <person name="Muchero W."/>
        </authorList>
    </citation>
    <scope>NUCLEOTIDE SEQUENCE</scope>
    <source>
        <tissue evidence="5">Shoot tip</tissue>
    </source>
</reference>
<accession>A0A9Q0WMP4</accession>
<feature type="compositionally biased region" description="Basic and acidic residues" evidence="4">
    <location>
        <begin position="928"/>
        <end position="945"/>
    </location>
</feature>
<sequence>MAAIDVEGSDLKANENEEEDEEEDMDFNPFLKGTPSPEASSSLSSEVEGLEEGVKEARSGEVRNYDVGDVNHGEEVVVASGVEVRSVKDGESGGDRSGKRRELGSESNVEDGNEREKGSGVSEAVLDVDDDEDAICKRTRARYSLASFTLDELEMFLQESDDEDDLPNVDDEVEYRKFLAAVLLGGDGDGQATEDNENVDEDDEDNDADFEIELEELLDSDVDNGARDEGQRVEYGRGGRRPETRQKKRQKTSAQYKKKLLEQSKRPLLPLLPVLPNGFAPPFHAVNEKALAPKPAPSYASSAEDSDIINGFTPQQINQLHCLIHEHIQLLIQVFSLCILDSSRQHLASQVQGLIFEMLHKRDNVIACKRVPYPGNCFRPPYQLSSVADELPNIRPAQCTYESPPVLNLQMSVSQNILLPQRRDEHACNERMSSSQIAGSSWSPYINGPIVSILDVAPLNLVGRYMDDVYNAVREHRQRFLNSSSETWNEKEPLFYLPHSLLLGEANEVMTGNVPLAANRVTSSTGQQPTKKTLAASIVESTKKQSVALVPKDISKLAQRFFPLFNPVLFPHKPPPAAVANRVLFTDSEDELLALGIMEYNTDWKAIQQRFLPCKSKHQIFVRQKNRCSSKAPENPIKAVRRMKTSPLTAEETERIQEGLRAYKLDWLSVWKFVVPHRDPSLLPRQLRIALGTQKSYKQDAAKKEKRRISEAKKRSRTTELANWKPTSDKEDNEAERTGGGNSSGDDCVDNVNEAYVHQAFLSDWRPGASGLISSDTISREDQNTREHPNNCRPGEAQIWIDNMNGLPYGSSSYQYPLTNAKPSPNTSLPNYQISNMSVSISKPQIHLRPYRSRKTDGVRLVRLAPDLPPVNLPRSVRIISQSAFERNQFGSSIKVSTLGSRACDAGKNNIAAQLPHVGNLRIPSSVDSRRDKTNQAADHVTDSHPEESAVVHNACIAEERGTDSDLQIHPLLFQAPEGACLPYFPLSCDSGTSSSFSFFSGNQPQLNLSLFHNPLQANHVVDGFHKSSKSKDSTSASCSIDFHPLLQRTDGENNNLVMPCSNPNHLVCSSGESAQFQNHYGVVQNKSFVNHIPIAADPKHSSSTEKANDLDLDIHLSSNSAKEISERSTHVGANNQPRSTVSEPKSGRRLETSKIDGPHDQHNGHCPMVHSNLASGAANNQPRSTVSEPKSGRRLETSKIDGPHDQHNGHCPMVHSNLASGADASPVQSNNASTCNMDDVGDQSHPEIVMEQEELSDSDEEIEENVEFECEEMADSDGEEGAGFEPVAEVEDKDAQSFAMEEVTNAEDYGDQHCKLRSPVYSHGKPSILRKGSSSLNLSLTSLGKETTSSSWLSLDSRAPVDSPRMKTLHEKGAINDSPTAKNLASCRPNRLCKKTPPSTKGETQKDVSDMAQQLSLGPLAVSTLRKPRKRTCRTNTKLGTRTVAESGGTNTKLATGTATENGGHDKLG</sequence>
<proteinExistence type="predicted"/>
<feature type="compositionally biased region" description="Basic and acidic residues" evidence="4">
    <location>
        <begin position="85"/>
        <end position="104"/>
    </location>
</feature>
<dbReference type="GO" id="GO:0003712">
    <property type="term" value="F:transcription coregulator activity"/>
    <property type="evidence" value="ECO:0007669"/>
    <property type="project" value="TreeGrafter"/>
</dbReference>
<dbReference type="Proteomes" id="UP001151532">
    <property type="component" value="Chromosome 11"/>
</dbReference>
<keyword evidence="3" id="KW-0539">Nucleus</keyword>
<name>A0A9Q0WMP4_SALPP</name>
<dbReference type="GO" id="GO:0006355">
    <property type="term" value="P:regulation of DNA-templated transcription"/>
    <property type="evidence" value="ECO:0007669"/>
    <property type="project" value="TreeGrafter"/>
</dbReference>
<evidence type="ECO:0000313" key="5">
    <source>
        <dbReference type="EMBL" id="KAJ6769533.1"/>
    </source>
</evidence>
<reference evidence="5" key="2">
    <citation type="journal article" date="2023" name="Int. J. Mol. Sci.">
        <title>De Novo Assembly and Annotation of 11 Diverse Shrub Willow (Salix) Genomes Reveals Novel Gene Organization in Sex-Linked Regions.</title>
        <authorList>
            <person name="Hyden B."/>
            <person name="Feng K."/>
            <person name="Yates T.B."/>
            <person name="Jawdy S."/>
            <person name="Cereghino C."/>
            <person name="Smart L.B."/>
            <person name="Muchero W."/>
        </authorList>
    </citation>
    <scope>NUCLEOTIDE SEQUENCE</scope>
    <source>
        <tissue evidence="5">Shoot tip</tissue>
    </source>
</reference>
<evidence type="ECO:0000256" key="4">
    <source>
        <dbReference type="SAM" id="MobiDB-lite"/>
    </source>
</evidence>
<dbReference type="OrthoDB" id="49309at2759"/>
<evidence type="ECO:0000313" key="6">
    <source>
        <dbReference type="Proteomes" id="UP001151532"/>
    </source>
</evidence>
<dbReference type="InterPro" id="IPR052435">
    <property type="entry name" value="YY1-Transcr_Regul"/>
</dbReference>
<gene>
    <name evidence="5" type="ORF">OIU79_020391</name>
</gene>
<feature type="compositionally biased region" description="Basic and acidic residues" evidence="4">
    <location>
        <begin position="224"/>
        <end position="245"/>
    </location>
</feature>
<feature type="compositionally biased region" description="Basic and acidic residues" evidence="4">
    <location>
        <begin position="697"/>
        <end position="713"/>
    </location>
</feature>
<feature type="region of interest" description="Disordered" evidence="4">
    <location>
        <begin position="1372"/>
        <end position="1408"/>
    </location>
</feature>
<feature type="compositionally biased region" description="Acidic residues" evidence="4">
    <location>
        <begin position="16"/>
        <end position="26"/>
    </location>
</feature>
<feature type="region of interest" description="Disordered" evidence="4">
    <location>
        <begin position="924"/>
        <end position="945"/>
    </location>
</feature>
<feature type="region of interest" description="Disordered" evidence="4">
    <location>
        <begin position="218"/>
        <end position="255"/>
    </location>
</feature>
<dbReference type="EMBL" id="JAPFFK010000003">
    <property type="protein sequence ID" value="KAJ6769533.1"/>
    <property type="molecule type" value="Genomic_DNA"/>
</dbReference>
<feature type="region of interest" description="Disordered" evidence="4">
    <location>
        <begin position="695"/>
        <end position="750"/>
    </location>
</feature>
<feature type="region of interest" description="Disordered" evidence="4">
    <location>
        <begin position="1"/>
        <end position="130"/>
    </location>
</feature>
<organism evidence="5 6">
    <name type="scientific">Salix purpurea</name>
    <name type="common">Purple osier willow</name>
    <dbReference type="NCBI Taxonomy" id="77065"/>
    <lineage>
        <taxon>Eukaryota</taxon>
        <taxon>Viridiplantae</taxon>
        <taxon>Streptophyta</taxon>
        <taxon>Embryophyta</taxon>
        <taxon>Tracheophyta</taxon>
        <taxon>Spermatophyta</taxon>
        <taxon>Magnoliopsida</taxon>
        <taxon>eudicotyledons</taxon>
        <taxon>Gunneridae</taxon>
        <taxon>Pentapetalae</taxon>
        <taxon>rosids</taxon>
        <taxon>fabids</taxon>
        <taxon>Malpighiales</taxon>
        <taxon>Salicaceae</taxon>
        <taxon>Saliceae</taxon>
        <taxon>Salix</taxon>
    </lineage>
</organism>
<feature type="region of interest" description="Disordered" evidence="4">
    <location>
        <begin position="1123"/>
        <end position="1209"/>
    </location>
</feature>
<protein>
    <submittedName>
        <fullName evidence="5">POLLEN-LIKE PROTEIN putative-RELATED</fullName>
    </submittedName>
</protein>
<feature type="compositionally biased region" description="Polar residues" evidence="4">
    <location>
        <begin position="1132"/>
        <end position="1144"/>
    </location>
</feature>
<dbReference type="GO" id="GO:0005634">
    <property type="term" value="C:nucleus"/>
    <property type="evidence" value="ECO:0007669"/>
    <property type="project" value="TreeGrafter"/>
</dbReference>
<feature type="compositionally biased region" description="Basic and acidic residues" evidence="4">
    <location>
        <begin position="1146"/>
        <end position="1164"/>
    </location>
</feature>
<evidence type="ECO:0000256" key="1">
    <source>
        <dbReference type="ARBA" id="ARBA00023015"/>
    </source>
</evidence>
<dbReference type="PANTHER" id="PTHR16088">
    <property type="entry name" value="YY1 ASSOCIATED PROTEIN-RELATED"/>
    <property type="match status" value="1"/>
</dbReference>
<feature type="compositionally biased region" description="Low complexity" evidence="4">
    <location>
        <begin position="35"/>
        <end position="47"/>
    </location>
</feature>
<feature type="compositionally biased region" description="Polar residues" evidence="4">
    <location>
        <begin position="1173"/>
        <end position="1189"/>
    </location>
</feature>
<feature type="region of interest" description="Disordered" evidence="4">
    <location>
        <begin position="186"/>
        <end position="205"/>
    </location>
</feature>
<dbReference type="PANTHER" id="PTHR16088:SF3">
    <property type="entry name" value="GON-4-LIKE PROTEIN"/>
    <property type="match status" value="1"/>
</dbReference>
<keyword evidence="2" id="KW-0804">Transcription</keyword>
<evidence type="ECO:0000256" key="3">
    <source>
        <dbReference type="ARBA" id="ARBA00023242"/>
    </source>
</evidence>
<feature type="compositionally biased region" description="Acidic residues" evidence="4">
    <location>
        <begin position="192"/>
        <end position="205"/>
    </location>
</feature>
<comment type="caution">
    <text evidence="5">The sequence shown here is derived from an EMBL/GenBank/DDBJ whole genome shotgun (WGS) entry which is preliminary data.</text>
</comment>
<keyword evidence="1" id="KW-0805">Transcription regulation</keyword>
<feature type="compositionally biased region" description="Basic and acidic residues" evidence="4">
    <location>
        <begin position="1191"/>
        <end position="1209"/>
    </location>
</feature>
<keyword evidence="6" id="KW-1185">Reference proteome</keyword>
<evidence type="ECO:0000256" key="2">
    <source>
        <dbReference type="ARBA" id="ARBA00023163"/>
    </source>
</evidence>
<feature type="compositionally biased region" description="Polar residues" evidence="4">
    <location>
        <begin position="1449"/>
        <end position="1462"/>
    </location>
</feature>